<dbReference type="EMBL" id="AQQW01000035">
    <property type="protein sequence ID" value="ETW10640.1"/>
    <property type="molecule type" value="Genomic_DNA"/>
</dbReference>
<evidence type="ECO:0000313" key="5">
    <source>
        <dbReference type="EMBL" id="ETW10640.1"/>
    </source>
</evidence>
<dbReference type="SUPFAM" id="SSF75516">
    <property type="entry name" value="Pheromone-binding domain of LuxR-like quorum-sensing transcription factors"/>
    <property type="match status" value="1"/>
</dbReference>
<name>W4HF72_9RHOB</name>
<dbReference type="Pfam" id="PF03472">
    <property type="entry name" value="Autoind_bind"/>
    <property type="match status" value="1"/>
</dbReference>
<keyword evidence="6" id="KW-1185">Reference proteome</keyword>
<dbReference type="GO" id="GO:0006355">
    <property type="term" value="P:regulation of DNA-templated transcription"/>
    <property type="evidence" value="ECO:0007669"/>
    <property type="project" value="InterPro"/>
</dbReference>
<dbReference type="Gene3D" id="1.10.10.10">
    <property type="entry name" value="Winged helix-like DNA-binding domain superfamily/Winged helix DNA-binding domain"/>
    <property type="match status" value="1"/>
</dbReference>
<proteinExistence type="predicted"/>
<keyword evidence="2" id="KW-0238">DNA-binding</keyword>
<evidence type="ECO:0000256" key="2">
    <source>
        <dbReference type="ARBA" id="ARBA00023125"/>
    </source>
</evidence>
<keyword evidence="3" id="KW-0804">Transcription</keyword>
<organism evidence="5 6">
    <name type="scientific">Roseivivax marinus</name>
    <dbReference type="NCBI Taxonomy" id="1379903"/>
    <lineage>
        <taxon>Bacteria</taxon>
        <taxon>Pseudomonadati</taxon>
        <taxon>Pseudomonadota</taxon>
        <taxon>Alphaproteobacteria</taxon>
        <taxon>Rhodobacterales</taxon>
        <taxon>Roseobacteraceae</taxon>
        <taxon>Roseivivax</taxon>
    </lineage>
</organism>
<feature type="domain" description="Transcription factor LuxR-like autoinducer-binding" evidence="4">
    <location>
        <begin position="2"/>
        <end position="96"/>
    </location>
</feature>
<dbReference type="InterPro" id="IPR036388">
    <property type="entry name" value="WH-like_DNA-bd_sf"/>
</dbReference>
<sequence>MEERWWAITRIANSIGAEAVNIGGFNTATREVCWVRSTKDPMWLEEYDQAGFASVDPLVRGAVTGDAPRFVDIVNEAKRDPGSGKLRDWRATAMSYGYNYLIAEASYEGAFGSGVALSCRSNPNDLFGPGTLRAFSAISAMIATSLIDAMEPEGDIHDGWAYGAPLRKLLAGERDVIALMANGLPEYMIADVLKITEFEVWRRLRSASLKLKAKNKAHAVALAVTRGFVQI</sequence>
<dbReference type="Gene3D" id="3.30.450.80">
    <property type="entry name" value="Transcription factor LuxR-like, autoinducer-binding domain"/>
    <property type="match status" value="1"/>
</dbReference>
<dbReference type="GO" id="GO:0003677">
    <property type="term" value="F:DNA binding"/>
    <property type="evidence" value="ECO:0007669"/>
    <property type="project" value="UniProtKB-KW"/>
</dbReference>
<keyword evidence="1" id="KW-0805">Transcription regulation</keyword>
<dbReference type="AlphaFoldDB" id="W4HF72"/>
<dbReference type="STRING" id="1379903.ATO8_21206"/>
<evidence type="ECO:0000256" key="3">
    <source>
        <dbReference type="ARBA" id="ARBA00023163"/>
    </source>
</evidence>
<dbReference type="eggNOG" id="ENOG5033VA9">
    <property type="taxonomic scope" value="Bacteria"/>
</dbReference>
<dbReference type="InterPro" id="IPR005143">
    <property type="entry name" value="TF_LuxR_autoind-bd_dom"/>
</dbReference>
<gene>
    <name evidence="5" type="ORF">ATO8_21206</name>
</gene>
<dbReference type="SUPFAM" id="SSF46894">
    <property type="entry name" value="C-terminal effector domain of the bipartite response regulators"/>
    <property type="match status" value="1"/>
</dbReference>
<dbReference type="InterPro" id="IPR036693">
    <property type="entry name" value="TF_LuxR_autoind-bd_dom_sf"/>
</dbReference>
<dbReference type="InterPro" id="IPR016032">
    <property type="entry name" value="Sig_transdc_resp-reg_C-effctor"/>
</dbReference>
<evidence type="ECO:0000313" key="6">
    <source>
        <dbReference type="Proteomes" id="UP000019063"/>
    </source>
</evidence>
<protein>
    <submittedName>
        <fullName evidence="5">LuxR family transcriptional regulator</fullName>
    </submittedName>
</protein>
<dbReference type="Proteomes" id="UP000019063">
    <property type="component" value="Unassembled WGS sequence"/>
</dbReference>
<evidence type="ECO:0000256" key="1">
    <source>
        <dbReference type="ARBA" id="ARBA00023015"/>
    </source>
</evidence>
<comment type="caution">
    <text evidence="5">The sequence shown here is derived from an EMBL/GenBank/DDBJ whole genome shotgun (WGS) entry which is preliminary data.</text>
</comment>
<evidence type="ECO:0000259" key="4">
    <source>
        <dbReference type="Pfam" id="PF03472"/>
    </source>
</evidence>
<accession>W4HF72</accession>
<reference evidence="5 6" key="1">
    <citation type="journal article" date="2014" name="Antonie Van Leeuwenhoek">
        <title>Roseivivax atlanticus sp. nov., isolated from surface seawater of the Atlantic Ocean.</title>
        <authorList>
            <person name="Li G."/>
            <person name="Lai Q."/>
            <person name="Liu X."/>
            <person name="Sun F."/>
            <person name="Shao Z."/>
        </authorList>
    </citation>
    <scope>NUCLEOTIDE SEQUENCE [LARGE SCALE GENOMIC DNA]</scope>
    <source>
        <strain evidence="5 6">22II-s10s</strain>
    </source>
</reference>